<reference evidence="1" key="1">
    <citation type="submission" date="2021-05" db="EMBL/GenBank/DDBJ databases">
        <title>A free-living protist that lacks canonical eukaryotic 1 DNA replication and segregation systems.</title>
        <authorList>
            <person name="Salas-Leiva D.E."/>
            <person name="Tromer E.C."/>
            <person name="Curtis B.A."/>
            <person name="Jerlstrom-Hultqvist J."/>
            <person name="Kolisko M."/>
            <person name="Yi Z."/>
            <person name="Salas-Leiva J.S."/>
            <person name="Gallot-Lavallee L."/>
            <person name="Kops G.J.P.L."/>
            <person name="Archibald J.M."/>
            <person name="Simpson A.G.B."/>
            <person name="Roger A.J."/>
        </authorList>
    </citation>
    <scope>NUCLEOTIDE SEQUENCE</scope>
    <source>
        <strain evidence="1">BICM</strain>
    </source>
</reference>
<evidence type="ECO:0000313" key="1">
    <source>
        <dbReference type="EMBL" id="KAG9391317.1"/>
    </source>
</evidence>
<dbReference type="AlphaFoldDB" id="A0A8J6B727"/>
<organism evidence="1 2">
    <name type="scientific">Carpediemonas membranifera</name>
    <dbReference type="NCBI Taxonomy" id="201153"/>
    <lineage>
        <taxon>Eukaryota</taxon>
        <taxon>Metamonada</taxon>
        <taxon>Carpediemonas-like organisms</taxon>
        <taxon>Carpediemonas</taxon>
    </lineage>
</organism>
<proteinExistence type="predicted"/>
<sequence length="591" mass="65210">MASVLLLETIRTNKKVYGHHENNRLREKLDTFHAQFTFIKTFITAKLRFYQDIKADEEVNPYMWMTIQSIVTEMDRQLREAESQLCDVFVDVSSEDSCPTVAVFTSLVRARRTVSLLHPLAEKLLAVDAAGYHPTNQKGPARLSGLLNELYFRSIRILDPAHAAHALCRAAIHPLCSSIVEVMTRPSPDPALLFAIEMATKQTLPLGLNGACQSILQSVQDTRMVSAAKAPPMPADPVVDRLIEAMYSGLGAAEYLAEMYRELSQDAAAALLRSGLLGHLQILCAVGLGVDPSVRRAMYRAAVSHLEERDGRLRVAVVGGRPISITGFMNSILMKSPLGVRHLELARDANASSVIAAENALSLHCTVTLSDDVGFEVSYNIPKPFGFVCTQSHIKKICQIARRLDRYRLLDATVTQLEADARQFKGLPLLPPALNHLPSLPKLRHDLQLLAVVLRLLDRDINTAIQERAAELFAGLHSCTIAGISPLITSFIEDVNAATLGSGPIVSFVDTLLDSAELLCTALWKSFDWLAKNRQDELLLTDNLHHEVAKISSDRRTRLLRFQQNLRQFVSKAVKSDLCPVMTAALSCAEG</sequence>
<dbReference type="EMBL" id="JAHDYR010000057">
    <property type="protein sequence ID" value="KAG9391317.1"/>
    <property type="molecule type" value="Genomic_DNA"/>
</dbReference>
<name>A0A8J6B727_9EUKA</name>
<gene>
    <name evidence="1" type="ORF">J8273_7601</name>
</gene>
<comment type="caution">
    <text evidence="1">The sequence shown here is derived from an EMBL/GenBank/DDBJ whole genome shotgun (WGS) entry which is preliminary data.</text>
</comment>
<accession>A0A8J6B727</accession>
<keyword evidence="2" id="KW-1185">Reference proteome</keyword>
<dbReference type="Proteomes" id="UP000717585">
    <property type="component" value="Unassembled WGS sequence"/>
</dbReference>
<protein>
    <submittedName>
        <fullName evidence="1">Uncharacterized protein</fullName>
    </submittedName>
</protein>
<evidence type="ECO:0000313" key="2">
    <source>
        <dbReference type="Proteomes" id="UP000717585"/>
    </source>
</evidence>